<comment type="caution">
    <text evidence="2">The sequence shown here is derived from an EMBL/GenBank/DDBJ whole genome shotgun (WGS) entry which is preliminary data.</text>
</comment>
<organism evidence="2 3">
    <name type="scientific">Didymosphaeria variabile</name>
    <dbReference type="NCBI Taxonomy" id="1932322"/>
    <lineage>
        <taxon>Eukaryota</taxon>
        <taxon>Fungi</taxon>
        <taxon>Dikarya</taxon>
        <taxon>Ascomycota</taxon>
        <taxon>Pezizomycotina</taxon>
        <taxon>Dothideomycetes</taxon>
        <taxon>Pleosporomycetidae</taxon>
        <taxon>Pleosporales</taxon>
        <taxon>Massarineae</taxon>
        <taxon>Didymosphaeriaceae</taxon>
        <taxon>Didymosphaeria</taxon>
    </lineage>
</organism>
<evidence type="ECO:0000313" key="3">
    <source>
        <dbReference type="Proteomes" id="UP001140513"/>
    </source>
</evidence>
<evidence type="ECO:0000313" key="2">
    <source>
        <dbReference type="EMBL" id="KAJ4349782.1"/>
    </source>
</evidence>
<dbReference type="EMBL" id="JAPEUX010000006">
    <property type="protein sequence ID" value="KAJ4349782.1"/>
    <property type="molecule type" value="Genomic_DNA"/>
</dbReference>
<protein>
    <submittedName>
        <fullName evidence="2">Uncharacterized protein</fullName>
    </submittedName>
</protein>
<proteinExistence type="predicted"/>
<feature type="coiled-coil region" evidence="1">
    <location>
        <begin position="31"/>
        <end position="91"/>
    </location>
</feature>
<dbReference type="AlphaFoldDB" id="A0A9W8XGP6"/>
<dbReference type="RefSeq" id="XP_056068712.1">
    <property type="nucleotide sequence ID" value="XM_056217156.1"/>
</dbReference>
<gene>
    <name evidence="2" type="ORF">N0V89_008400</name>
</gene>
<keyword evidence="3" id="KW-1185">Reference proteome</keyword>
<keyword evidence="1" id="KW-0175">Coiled coil</keyword>
<reference evidence="2" key="1">
    <citation type="submission" date="2022-10" db="EMBL/GenBank/DDBJ databases">
        <title>Tapping the CABI collections for fungal endophytes: first genome assemblies for Collariella, Neodidymelliopsis, Ascochyta clinopodiicola, Didymella pomorum, Didymosphaeria variabile, Neocosmospora piperis and Neocucurbitaria cava.</title>
        <authorList>
            <person name="Hill R."/>
        </authorList>
    </citation>
    <scope>NUCLEOTIDE SEQUENCE</scope>
    <source>
        <strain evidence="2">IMI 356815</strain>
    </source>
</reference>
<evidence type="ECO:0000256" key="1">
    <source>
        <dbReference type="SAM" id="Coils"/>
    </source>
</evidence>
<name>A0A9W8XGP6_9PLEO</name>
<accession>A0A9W8XGP6</accession>
<dbReference type="GeneID" id="80911930"/>
<sequence length="258" mass="29927">MFEQMKILNSARGASMETLADAHRGNVEKLKQEHGAELKSQLAEIENLKQEQRAELKRYRAEIEKWKRKHASELKSVNEQHQAEIRKMKRERTTENGVGASNAAMVPLFKKEIAKMKETFDEDQKQKGGMYREIQGYATREQQLLREVESRANGQKVALLTLLDYHSSKLDDAHIKQIEESPELIEACAKDQDLARKYMLESEKRAEEMERKWATLKNYDNVTYRERIRKMLEVAAASGVQLGLTREELFADEDKVSL</sequence>
<dbReference type="Proteomes" id="UP001140513">
    <property type="component" value="Unassembled WGS sequence"/>
</dbReference>